<dbReference type="Proteomes" id="UP001303046">
    <property type="component" value="Unassembled WGS sequence"/>
</dbReference>
<evidence type="ECO:0000313" key="2">
    <source>
        <dbReference type="Proteomes" id="UP001303046"/>
    </source>
</evidence>
<accession>A0ABR1CX15</accession>
<sequence length="93" mass="10352">MFYKPVIFLVDVVHDGIFPKAGWRNEEIPVDDNSGISLSELGGFLFSPCEGKSSSEEAMVRSRIEAWHNSGVRQAEPFIDDDLVYFITVPSTG</sequence>
<gene>
    <name evidence="1" type="primary">Necator_chrIII.g11001</name>
    <name evidence="1" type="ORF">RB195_010236</name>
</gene>
<protein>
    <recommendedName>
        <fullName evidence="3">Dynein heavy chain C-terminal domain-containing protein</fullName>
    </recommendedName>
</protein>
<comment type="caution">
    <text evidence="1">The sequence shown here is derived from an EMBL/GenBank/DDBJ whole genome shotgun (WGS) entry which is preliminary data.</text>
</comment>
<organism evidence="1 2">
    <name type="scientific">Necator americanus</name>
    <name type="common">Human hookworm</name>
    <dbReference type="NCBI Taxonomy" id="51031"/>
    <lineage>
        <taxon>Eukaryota</taxon>
        <taxon>Metazoa</taxon>
        <taxon>Ecdysozoa</taxon>
        <taxon>Nematoda</taxon>
        <taxon>Chromadorea</taxon>
        <taxon>Rhabditida</taxon>
        <taxon>Rhabditina</taxon>
        <taxon>Rhabditomorpha</taxon>
        <taxon>Strongyloidea</taxon>
        <taxon>Ancylostomatidae</taxon>
        <taxon>Bunostominae</taxon>
        <taxon>Necator</taxon>
    </lineage>
</organism>
<reference evidence="1 2" key="1">
    <citation type="submission" date="2023-08" db="EMBL/GenBank/DDBJ databases">
        <title>A Necator americanus chromosomal reference genome.</title>
        <authorList>
            <person name="Ilik V."/>
            <person name="Petrzelkova K.J."/>
            <person name="Pardy F."/>
            <person name="Fuh T."/>
            <person name="Niatou-Singa F.S."/>
            <person name="Gouil Q."/>
            <person name="Baker L."/>
            <person name="Ritchie M.E."/>
            <person name="Jex A.R."/>
            <person name="Gazzola D."/>
            <person name="Li H."/>
            <person name="Toshio Fujiwara R."/>
            <person name="Zhan B."/>
            <person name="Aroian R.V."/>
            <person name="Pafco B."/>
            <person name="Schwarz E.M."/>
        </authorList>
    </citation>
    <scope>NUCLEOTIDE SEQUENCE [LARGE SCALE GENOMIC DNA]</scope>
    <source>
        <strain evidence="1 2">Aroian</strain>
        <tissue evidence="1">Whole animal</tissue>
    </source>
</reference>
<name>A0ABR1CX15_NECAM</name>
<keyword evidence="2" id="KW-1185">Reference proteome</keyword>
<evidence type="ECO:0008006" key="3">
    <source>
        <dbReference type="Google" id="ProtNLM"/>
    </source>
</evidence>
<dbReference type="EMBL" id="JAVFWL010000003">
    <property type="protein sequence ID" value="KAK6742851.1"/>
    <property type="molecule type" value="Genomic_DNA"/>
</dbReference>
<evidence type="ECO:0000313" key="1">
    <source>
        <dbReference type="EMBL" id="KAK6742851.1"/>
    </source>
</evidence>
<proteinExistence type="predicted"/>